<keyword evidence="5" id="KW-0326">Glycosidase</keyword>
<dbReference type="Proteomes" id="UP001321018">
    <property type="component" value="Unassembled WGS sequence"/>
</dbReference>
<dbReference type="InterPro" id="IPR011099">
    <property type="entry name" value="Glyco_hydro_67_C"/>
</dbReference>
<evidence type="ECO:0000313" key="12">
    <source>
        <dbReference type="Proteomes" id="UP001321018"/>
    </source>
</evidence>
<evidence type="ECO:0000259" key="10">
    <source>
        <dbReference type="Pfam" id="PF07488"/>
    </source>
</evidence>
<name>A0AAP2Z656_9EURY</name>
<dbReference type="SUPFAM" id="SSF55545">
    <property type="entry name" value="beta-N-acetylhexosaminidase-like domain"/>
    <property type="match status" value="1"/>
</dbReference>
<dbReference type="GO" id="GO:0005576">
    <property type="term" value="C:extracellular region"/>
    <property type="evidence" value="ECO:0007669"/>
    <property type="project" value="InterPro"/>
</dbReference>
<keyword evidence="4" id="KW-0119">Carbohydrate metabolism</keyword>
<dbReference type="InterPro" id="IPR011100">
    <property type="entry name" value="Glyco_hydro_67_cat"/>
</dbReference>
<evidence type="ECO:0000256" key="2">
    <source>
        <dbReference type="ARBA" id="ARBA00022651"/>
    </source>
</evidence>
<evidence type="ECO:0000256" key="7">
    <source>
        <dbReference type="SAM" id="MobiDB-lite"/>
    </source>
</evidence>
<dbReference type="SUPFAM" id="SSF51445">
    <property type="entry name" value="(Trans)glycosidases"/>
    <property type="match status" value="1"/>
</dbReference>
<feature type="domain" description="Glycosyl hydrolase family 67 catalytic" evidence="10">
    <location>
        <begin position="136"/>
        <end position="465"/>
    </location>
</feature>
<keyword evidence="2" id="KW-0858">Xylan degradation</keyword>
<dbReference type="InterPro" id="IPR005154">
    <property type="entry name" value="Glyco_hydro_67_aGlcAse_N"/>
</dbReference>
<evidence type="ECO:0000256" key="4">
    <source>
        <dbReference type="ARBA" id="ARBA00023277"/>
    </source>
</evidence>
<dbReference type="AlphaFoldDB" id="A0AAP2Z656"/>
<dbReference type="InterPro" id="IPR029018">
    <property type="entry name" value="Hex-like_dom2"/>
</dbReference>
<dbReference type="Pfam" id="PF07488">
    <property type="entry name" value="Glyco_hydro_67M"/>
    <property type="match status" value="1"/>
</dbReference>
<evidence type="ECO:0000259" key="8">
    <source>
        <dbReference type="Pfam" id="PF03648"/>
    </source>
</evidence>
<evidence type="ECO:0000256" key="1">
    <source>
        <dbReference type="ARBA" id="ARBA00008833"/>
    </source>
</evidence>
<evidence type="ECO:0000313" key="11">
    <source>
        <dbReference type="EMBL" id="MCU4744674.1"/>
    </source>
</evidence>
<dbReference type="Gene3D" id="3.20.20.80">
    <property type="entry name" value="Glycosidases"/>
    <property type="match status" value="1"/>
</dbReference>
<dbReference type="GO" id="GO:0045493">
    <property type="term" value="P:xylan catabolic process"/>
    <property type="evidence" value="ECO:0007669"/>
    <property type="project" value="UniProtKB-KW"/>
</dbReference>
<evidence type="ECO:0000256" key="5">
    <source>
        <dbReference type="ARBA" id="ARBA00023295"/>
    </source>
</evidence>
<dbReference type="RefSeq" id="WP_338006474.1">
    <property type="nucleotide sequence ID" value="NZ_JAOPKA010000037.1"/>
</dbReference>
<gene>
    <name evidence="11" type="ORF">OB960_25225</name>
</gene>
<protein>
    <submittedName>
        <fullName evidence="11">Alpha-glucuronidase</fullName>
    </submittedName>
</protein>
<dbReference type="GO" id="GO:0033939">
    <property type="term" value="F:xylan alpha-1,2-glucuronosidase activity"/>
    <property type="evidence" value="ECO:0007669"/>
    <property type="project" value="TreeGrafter"/>
</dbReference>
<feature type="compositionally biased region" description="Basic and acidic residues" evidence="7">
    <location>
        <begin position="549"/>
        <end position="561"/>
    </location>
</feature>
<reference evidence="11" key="1">
    <citation type="submission" date="2022-09" db="EMBL/GenBank/DDBJ databases">
        <title>Enrichment on poylsaccharides allowed isolation of novel metabolic and taxonomic groups of Haloarchaea.</title>
        <authorList>
            <person name="Sorokin D.Y."/>
            <person name="Elcheninov A.G."/>
            <person name="Khizhniak T.V."/>
            <person name="Kolganova T.V."/>
            <person name="Kublanov I.V."/>
        </authorList>
    </citation>
    <scope>NUCLEOTIDE SEQUENCE</scope>
    <source>
        <strain evidence="11">AArc-xg1-1</strain>
    </source>
</reference>
<organism evidence="11 12">
    <name type="scientific">Natronoglomus mannanivorans</name>
    <dbReference type="NCBI Taxonomy" id="2979990"/>
    <lineage>
        <taxon>Archaea</taxon>
        <taxon>Methanobacteriati</taxon>
        <taxon>Methanobacteriota</taxon>
        <taxon>Stenosarchaea group</taxon>
        <taxon>Halobacteria</taxon>
        <taxon>Halobacteriales</taxon>
        <taxon>Natrialbaceae</taxon>
        <taxon>Natronoglomus</taxon>
    </lineage>
</organism>
<evidence type="ECO:0000259" key="9">
    <source>
        <dbReference type="Pfam" id="PF07477"/>
    </source>
</evidence>
<keyword evidence="3" id="KW-0378">Hydrolase</keyword>
<comment type="similarity">
    <text evidence="1">Belongs to the glycosyl hydrolase 67 family.</text>
</comment>
<accession>A0AAP2Z656</accession>
<proteinExistence type="inferred from homology"/>
<dbReference type="GO" id="GO:0046559">
    <property type="term" value="F:alpha-glucuronidase activity"/>
    <property type="evidence" value="ECO:0007669"/>
    <property type="project" value="InterPro"/>
</dbReference>
<evidence type="ECO:0000256" key="6">
    <source>
        <dbReference type="ARBA" id="ARBA00023326"/>
    </source>
</evidence>
<dbReference type="PANTHER" id="PTHR39207:SF1">
    <property type="entry name" value="ALPHA-GLUCURONIDASE A"/>
    <property type="match status" value="1"/>
</dbReference>
<dbReference type="Gene3D" id="3.90.1330.10">
    <property type="entry name" value="Alpha-glucuronidase, C-terminal domain"/>
    <property type="match status" value="1"/>
</dbReference>
<dbReference type="PANTHER" id="PTHR39207">
    <property type="entry name" value="ALPHA-GLUCURONIDASE A"/>
    <property type="match status" value="1"/>
</dbReference>
<feature type="domain" description="Glycosyl hydrolase family 67 C-terminal" evidence="9">
    <location>
        <begin position="466"/>
        <end position="688"/>
    </location>
</feature>
<sequence length="693" mass="78455">MPIDSYDSCWLRYEPVDDEELLSSYRDRCEHVYASDSAPELGVVREELNRGLEGLLGRAPHLWNHPPRSADAFLAIGLPDEMRPISETVDTDAVRSLDEDGYRIRSVTWEGVDCTVITAPTDSGLVYGTFHLLRLMSTGQPIDDLDIVEEPANANRLINHWDNPFRGKVERGYAGPSIFDWERLPDLRQRYFDYARLLASVGINGVVVNNVNTKIPSREGANEAVSRRAGWQLLESDNLEKIEALASVFRRYGIKTYLSVNFASPMLVGDLETADPLDADVEAWWERKVDEVYETVPDFGGFVVKADSEGQTGPYDYDRDHAEGANVIARALEPHGGRVWWRAFVYGSHEDRAVQAYNTFEPLDGEFHDNVTVQIKNGPIDFQPREPISTLFGAMPETDLGCELQITQEYTGQNVHACYHVPQWKEVLEFDTYADGEGTPVKDLLADREGQGIAGVGVVGDDPNWTGHYLAQANLYGYGRLIWDPDLTSEEISEEWIRQTFGGDSTVVETVNEILMNSWDASIDYHTGGIGLMHMMYNGSAALENHYDPSPEEWPEYHGASEDGIGLDRTSSGSDYAGQYREPLASRYEDPETCPEELLLFFHHLPWEHELADGTTVVQRLYDNFFAGVEAVKELRAQWHTLEGEIDDRRYRHVADRFDEHVLQAERWRDTIVSFFYDYSGVPDEDGRVPLET</sequence>
<feature type="domain" description="Alpha glucuronidase N-terminal" evidence="8">
    <location>
        <begin position="9"/>
        <end position="132"/>
    </location>
</feature>
<comment type="caution">
    <text evidence="11">The sequence shown here is derived from an EMBL/GenBank/DDBJ whole genome shotgun (WGS) entry which is preliminary data.</text>
</comment>
<dbReference type="Gene3D" id="3.30.379.10">
    <property type="entry name" value="Chitobiase/beta-hexosaminidase domain 2-like"/>
    <property type="match status" value="1"/>
</dbReference>
<dbReference type="EMBL" id="JAOPKA010000037">
    <property type="protein sequence ID" value="MCU4744674.1"/>
    <property type="molecule type" value="Genomic_DNA"/>
</dbReference>
<dbReference type="Pfam" id="PF07477">
    <property type="entry name" value="Glyco_hydro_67C"/>
    <property type="match status" value="1"/>
</dbReference>
<dbReference type="Pfam" id="PF03648">
    <property type="entry name" value="Glyco_hydro_67N"/>
    <property type="match status" value="1"/>
</dbReference>
<feature type="region of interest" description="Disordered" evidence="7">
    <location>
        <begin position="549"/>
        <end position="572"/>
    </location>
</feature>
<dbReference type="InterPro" id="IPR037054">
    <property type="entry name" value="A-glucoronidase_C_sf"/>
</dbReference>
<evidence type="ECO:0000256" key="3">
    <source>
        <dbReference type="ARBA" id="ARBA00022801"/>
    </source>
</evidence>
<dbReference type="InterPro" id="IPR017853">
    <property type="entry name" value="GH"/>
</dbReference>
<keyword evidence="6" id="KW-0624">Polysaccharide degradation</keyword>